<proteinExistence type="predicted"/>
<keyword evidence="2" id="KW-1185">Reference proteome</keyword>
<dbReference type="GO" id="GO:0006046">
    <property type="term" value="P:N-acetylglucosamine catabolic process"/>
    <property type="evidence" value="ECO:0007669"/>
    <property type="project" value="TreeGrafter"/>
</dbReference>
<name>A0AA85JYJ2_TRIRE</name>
<dbReference type="AlphaFoldDB" id="A0AA85JYJ2"/>
<dbReference type="SUPFAM" id="SSF51556">
    <property type="entry name" value="Metallo-dependent hydrolases"/>
    <property type="match status" value="1"/>
</dbReference>
<keyword evidence="1" id="KW-0378">Hydrolase</keyword>
<dbReference type="WBParaSite" id="TREG1_53910.5">
    <property type="protein sequence ID" value="TREG1_53910.5"/>
    <property type="gene ID" value="TREG1_53910"/>
</dbReference>
<reference evidence="3 4" key="2">
    <citation type="submission" date="2023-11" db="UniProtKB">
        <authorList>
            <consortium name="WormBaseParasite"/>
        </authorList>
    </citation>
    <scope>IDENTIFICATION</scope>
</reference>
<dbReference type="InterPro" id="IPR032466">
    <property type="entry name" value="Metal_Hydrolase"/>
</dbReference>
<protein>
    <recommendedName>
        <fullName evidence="5">N-acetylglucosamine-6-phosphate deacetylase</fullName>
    </recommendedName>
</protein>
<organism evidence="2 3">
    <name type="scientific">Trichobilharzia regenti</name>
    <name type="common">Nasal bird schistosome</name>
    <dbReference type="NCBI Taxonomy" id="157069"/>
    <lineage>
        <taxon>Eukaryota</taxon>
        <taxon>Metazoa</taxon>
        <taxon>Spiralia</taxon>
        <taxon>Lophotrochozoa</taxon>
        <taxon>Platyhelminthes</taxon>
        <taxon>Trematoda</taxon>
        <taxon>Digenea</taxon>
        <taxon>Strigeidida</taxon>
        <taxon>Schistosomatoidea</taxon>
        <taxon>Schistosomatidae</taxon>
        <taxon>Trichobilharzia</taxon>
    </lineage>
</organism>
<dbReference type="Proteomes" id="UP000050795">
    <property type="component" value="Unassembled WGS sequence"/>
</dbReference>
<evidence type="ECO:0000313" key="4">
    <source>
        <dbReference type="WBParaSite" id="TREG1_53910.5"/>
    </source>
</evidence>
<dbReference type="WBParaSite" id="TREG1_53910.6">
    <property type="protein sequence ID" value="TREG1_53910.6"/>
    <property type="gene ID" value="TREG1_53910"/>
</dbReference>
<sequence length="474" mass="51795">MKLSEIFRFYADFFRLMESLCTSDLSGKIIRFSNCYLVIGGHLVKDDLWVRDGVILDGLTVFFSEKAVADIYVDLNGSIISPGLIDLQVNGAYGYDFSNPNENTREICFEVAKRLPETGVTGFCPTIITSHQESYTKLISGFQDYEDKINCSKMLGIHLEGPFISKDCAGMHPTDLIKEFGSDPVKAISEVYGPNLNKVRIVTIAPELEGASLATAHLVSQGIVVSIGHTNSDDKSAESVLSSGATFVTHLFNAMSHFHHRKAHIFGQFASCKTPLHIGLIADLIHSHSGALCLAQSICPNHVTLVTDCNIAFGLQDGMYTFGVQRIQVEDKKAYVAGTDCLAGGTTSLLTCVRNFWLEVMYDKTDPEPSIPKEWTGLGYALAAASTRPARVLRLYSKGVATNTTTPKTLSISESHLGIGALAPGCSADFIIIRPITCTTSLKPELKLLCTWINGKPVYLTLEHETYIKMKSCI</sequence>
<dbReference type="SUPFAM" id="SSF51338">
    <property type="entry name" value="Composite domain of metallo-dependent hydrolases"/>
    <property type="match status" value="1"/>
</dbReference>
<evidence type="ECO:0000256" key="1">
    <source>
        <dbReference type="ARBA" id="ARBA00022801"/>
    </source>
</evidence>
<accession>A0AA85JYJ2</accession>
<evidence type="ECO:0000313" key="2">
    <source>
        <dbReference type="Proteomes" id="UP000050795"/>
    </source>
</evidence>
<dbReference type="GO" id="GO:0008448">
    <property type="term" value="F:N-acetylglucosamine-6-phosphate deacetylase activity"/>
    <property type="evidence" value="ECO:0007669"/>
    <property type="project" value="TreeGrafter"/>
</dbReference>
<dbReference type="WBParaSite" id="TREG1_53910.4">
    <property type="protein sequence ID" value="TREG1_53910.4"/>
    <property type="gene ID" value="TREG1_53910"/>
</dbReference>
<dbReference type="PANTHER" id="PTHR11113">
    <property type="entry name" value="N-ACETYLGLUCOSAMINE-6-PHOSPHATE DEACETYLASE"/>
    <property type="match status" value="1"/>
</dbReference>
<reference evidence="2" key="1">
    <citation type="submission" date="2022-06" db="EMBL/GenBank/DDBJ databases">
        <authorList>
            <person name="Berger JAMES D."/>
            <person name="Berger JAMES D."/>
        </authorList>
    </citation>
    <scope>NUCLEOTIDE SEQUENCE [LARGE SCALE GENOMIC DNA]</scope>
</reference>
<evidence type="ECO:0000313" key="3">
    <source>
        <dbReference type="WBParaSite" id="TREG1_53910.4"/>
    </source>
</evidence>
<dbReference type="InterPro" id="IPR011059">
    <property type="entry name" value="Metal-dep_hydrolase_composite"/>
</dbReference>
<dbReference type="PANTHER" id="PTHR11113:SF14">
    <property type="entry name" value="N-ACETYLGLUCOSAMINE-6-PHOSPHATE DEACETYLASE"/>
    <property type="match status" value="1"/>
</dbReference>
<dbReference type="Gene3D" id="3.20.20.140">
    <property type="entry name" value="Metal-dependent hydrolases"/>
    <property type="match status" value="1"/>
</dbReference>
<evidence type="ECO:0008006" key="5">
    <source>
        <dbReference type="Google" id="ProtNLM"/>
    </source>
</evidence>